<proteinExistence type="predicted"/>
<dbReference type="Pfam" id="PF13180">
    <property type="entry name" value="PDZ_2"/>
    <property type="match status" value="1"/>
</dbReference>
<dbReference type="SMR" id="C4XPQ1"/>
<evidence type="ECO:0000256" key="3">
    <source>
        <dbReference type="PROSITE-ProRule" id="PRU00433"/>
    </source>
</evidence>
<dbReference type="SUPFAM" id="SSF53146">
    <property type="entry name" value="Nitrogenase accessory factor-like"/>
    <property type="match status" value="1"/>
</dbReference>
<keyword evidence="8" id="KW-1185">Reference proteome</keyword>
<dbReference type="eggNOG" id="COG1433">
    <property type="taxonomic scope" value="Bacteria"/>
</dbReference>
<dbReference type="SMART" id="SM00228">
    <property type="entry name" value="PDZ"/>
    <property type="match status" value="1"/>
</dbReference>
<dbReference type="InterPro" id="IPR001478">
    <property type="entry name" value="PDZ"/>
</dbReference>
<organism evidence="7 8">
    <name type="scientific">Solidesulfovibrio magneticus (strain ATCC 700980 / DSM 13731 / RS-1)</name>
    <name type="common">Desulfovibrio magneticus</name>
    <dbReference type="NCBI Taxonomy" id="573370"/>
    <lineage>
        <taxon>Bacteria</taxon>
        <taxon>Pseudomonadati</taxon>
        <taxon>Thermodesulfobacteriota</taxon>
        <taxon>Desulfovibrionia</taxon>
        <taxon>Desulfovibrionales</taxon>
        <taxon>Desulfovibrionaceae</taxon>
        <taxon>Solidesulfovibrio</taxon>
    </lineage>
</organism>
<evidence type="ECO:0000259" key="5">
    <source>
        <dbReference type="PROSITE" id="PS50106"/>
    </source>
</evidence>
<dbReference type="Gene3D" id="2.30.42.60">
    <property type="match status" value="1"/>
</dbReference>
<dbReference type="EMBL" id="AP010904">
    <property type="protein sequence ID" value="BAH77601.1"/>
    <property type="molecule type" value="Genomic_DNA"/>
</dbReference>
<name>C4XPQ1_SOLM1</name>
<evidence type="ECO:0000256" key="2">
    <source>
        <dbReference type="ARBA" id="ARBA00023004"/>
    </source>
</evidence>
<dbReference type="RefSeq" id="WP_015862730.1">
    <property type="nucleotide sequence ID" value="NC_012796.1"/>
</dbReference>
<dbReference type="GO" id="GO:0046872">
    <property type="term" value="F:metal ion binding"/>
    <property type="evidence" value="ECO:0007669"/>
    <property type="project" value="UniProtKB-KW"/>
</dbReference>
<evidence type="ECO:0000313" key="7">
    <source>
        <dbReference type="EMBL" id="BAH77601.1"/>
    </source>
</evidence>
<dbReference type="Gene3D" id="3.30.420.130">
    <property type="entry name" value="Dinitrogenase iron-molybdenum cofactor biosynthesis domain"/>
    <property type="match status" value="1"/>
</dbReference>
<keyword evidence="4" id="KW-0472">Membrane</keyword>
<evidence type="ECO:0000313" key="8">
    <source>
        <dbReference type="Proteomes" id="UP000009071"/>
    </source>
</evidence>
<keyword evidence="4" id="KW-1133">Transmembrane helix</keyword>
<dbReference type="PANTHER" id="PTHR42983">
    <property type="entry name" value="DINITROGENASE IRON-MOLYBDENUM COFACTOR PROTEIN-RELATED"/>
    <property type="match status" value="1"/>
</dbReference>
<dbReference type="InterPro" id="IPR036105">
    <property type="entry name" value="DiNase_FeMo-co_biosyn_sf"/>
</dbReference>
<dbReference type="PROSITE" id="PS50106">
    <property type="entry name" value="PDZ"/>
    <property type="match status" value="1"/>
</dbReference>
<keyword evidence="4" id="KW-0812">Transmembrane</keyword>
<dbReference type="PROSITE" id="PS51007">
    <property type="entry name" value="CYTC"/>
    <property type="match status" value="1"/>
</dbReference>
<dbReference type="Pfam" id="PF02579">
    <property type="entry name" value="Nitro_FeMo-Co"/>
    <property type="match status" value="1"/>
</dbReference>
<dbReference type="InterPro" id="IPR003731">
    <property type="entry name" value="Di-Nase_FeMo-co_biosynth"/>
</dbReference>
<reference evidence="7 8" key="1">
    <citation type="journal article" date="2009" name="Genome Res.">
        <title>Whole genome sequence of Desulfovibrio magneticus strain RS-1 revealed common gene clusters in magnetotactic bacteria.</title>
        <authorList>
            <person name="Nakazawa H."/>
            <person name="Arakaki A."/>
            <person name="Narita-Yamada S."/>
            <person name="Yashiro I."/>
            <person name="Jinno K."/>
            <person name="Aoki N."/>
            <person name="Tsuruyama A."/>
            <person name="Okamura Y."/>
            <person name="Tanikawa S."/>
            <person name="Fujita N."/>
            <person name="Takeyama H."/>
            <person name="Matsunaga T."/>
        </authorList>
    </citation>
    <scope>NUCLEOTIDE SEQUENCE [LARGE SCALE GENOMIC DNA]</scope>
    <source>
        <strain evidence="8">ATCC 700980 / DSM 13731 / RS-1</strain>
    </source>
</reference>
<dbReference type="SUPFAM" id="SSF50156">
    <property type="entry name" value="PDZ domain-like"/>
    <property type="match status" value="1"/>
</dbReference>
<feature type="domain" description="Cytochrome c" evidence="6">
    <location>
        <begin position="101"/>
        <end position="218"/>
    </location>
</feature>
<dbReference type="InterPro" id="IPR036034">
    <property type="entry name" value="PDZ_sf"/>
</dbReference>
<dbReference type="KEGG" id="dma:DMR_41100"/>
<dbReference type="AlphaFoldDB" id="C4XPQ1"/>
<evidence type="ECO:0000256" key="4">
    <source>
        <dbReference type="SAM" id="Phobius"/>
    </source>
</evidence>
<keyword evidence="3" id="KW-0349">Heme</keyword>
<dbReference type="Gene3D" id="2.30.42.10">
    <property type="match status" value="1"/>
</dbReference>
<dbReference type="Proteomes" id="UP000009071">
    <property type="component" value="Chromosome"/>
</dbReference>
<dbReference type="STRING" id="573370.DMR_41100"/>
<accession>C4XPQ1</accession>
<dbReference type="GO" id="GO:0020037">
    <property type="term" value="F:heme binding"/>
    <property type="evidence" value="ECO:0007669"/>
    <property type="project" value="InterPro"/>
</dbReference>
<dbReference type="InterPro" id="IPR009056">
    <property type="entry name" value="Cyt_c-like_dom"/>
</dbReference>
<feature type="domain" description="PDZ" evidence="5">
    <location>
        <begin position="151"/>
        <end position="229"/>
    </location>
</feature>
<dbReference type="OrthoDB" id="9807451at2"/>
<dbReference type="PANTHER" id="PTHR42983:SF1">
    <property type="entry name" value="IRON-MOLYBDENUM PROTEIN"/>
    <property type="match status" value="1"/>
</dbReference>
<protein>
    <recommendedName>
        <fullName evidence="9">Magnetosome protein MamP</fullName>
    </recommendedName>
</protein>
<sequence length="423" mass="43892">MKQFEQDFCMRQFKPALIVVGVLVVIIVGWTLWRQCPGSFASPGPNPMHRGPMQGPGGGARMIAAKTPMGPPVDVKTKATHPYWGNCNKCHVTTGAGAPVSKVMQGPPITIAQKMTHKDWGNCMLCHQVLDGFQPNGTWVDKPAAGAPAQAAALDWLTAASLGLSVQPVTDAMVAKYKLVKEDALLVLDVAPGSLADKAGFAAGDEIVRVDKTLTANVAALEAAINGLKPGADVKCNIYRGKTSRNLIISLPANLAALTTPAVPKPAPPQPAAPQVSGALVVIAATTPDLTAQVSPQFESAPYYLLVDQARRSYRVEANPNAGVPGHGVATSQLMVNLGIGVAIAGNFTPEALTTLGSQRIVVYPGVTGGVQDILNAYQAGQLTPTRAVAVGGPAVQPGLPQAVAAPRRQAQALPGTSPQTLY</sequence>
<keyword evidence="2 3" id="KW-0408">Iron</keyword>
<keyword evidence="1 3" id="KW-0479">Metal-binding</keyword>
<dbReference type="GO" id="GO:0009055">
    <property type="term" value="F:electron transfer activity"/>
    <property type="evidence" value="ECO:0007669"/>
    <property type="project" value="InterPro"/>
</dbReference>
<evidence type="ECO:0000259" key="6">
    <source>
        <dbReference type="PROSITE" id="PS51007"/>
    </source>
</evidence>
<evidence type="ECO:0008006" key="9">
    <source>
        <dbReference type="Google" id="ProtNLM"/>
    </source>
</evidence>
<feature type="transmembrane region" description="Helical" evidence="4">
    <location>
        <begin position="12"/>
        <end position="33"/>
    </location>
</feature>
<gene>
    <name evidence="7" type="ordered locus">DMR_41100</name>
</gene>
<dbReference type="HOGENOM" id="CLU_648492_0_0_7"/>
<evidence type="ECO:0000256" key="1">
    <source>
        <dbReference type="ARBA" id="ARBA00022723"/>
    </source>
</evidence>